<dbReference type="eggNOG" id="COG1113">
    <property type="taxonomic scope" value="Bacteria"/>
</dbReference>
<feature type="transmembrane region" description="Helical" evidence="5">
    <location>
        <begin position="505"/>
        <end position="522"/>
    </location>
</feature>
<feature type="transmembrane region" description="Helical" evidence="5">
    <location>
        <begin position="289"/>
        <end position="309"/>
    </location>
</feature>
<feature type="transmembrane region" description="Helical" evidence="5">
    <location>
        <begin position="20"/>
        <end position="41"/>
    </location>
</feature>
<dbReference type="InterPro" id="IPR052962">
    <property type="entry name" value="AA_Transporter_AGT"/>
</dbReference>
<dbReference type="PATRIC" id="fig|1121877.4.peg.936"/>
<feature type="transmembrane region" description="Helical" evidence="5">
    <location>
        <begin position="347"/>
        <end position="367"/>
    </location>
</feature>
<dbReference type="GeneID" id="78372165"/>
<feature type="transmembrane region" description="Helical" evidence="5">
    <location>
        <begin position="434"/>
        <end position="454"/>
    </location>
</feature>
<feature type="transmembrane region" description="Helical" evidence="5">
    <location>
        <begin position="90"/>
        <end position="109"/>
    </location>
</feature>
<dbReference type="Pfam" id="PF13520">
    <property type="entry name" value="AA_permease_2"/>
    <property type="match status" value="1"/>
</dbReference>
<feature type="transmembrane region" description="Helical" evidence="5">
    <location>
        <begin position="466"/>
        <end position="485"/>
    </location>
</feature>
<dbReference type="EMBL" id="JXUW01000005">
    <property type="protein sequence ID" value="KJE77444.1"/>
    <property type="molecule type" value="Genomic_DNA"/>
</dbReference>
<proteinExistence type="predicted"/>
<feature type="transmembrane region" description="Helical" evidence="5">
    <location>
        <begin position="47"/>
        <end position="69"/>
    </location>
</feature>
<evidence type="ECO:0000256" key="2">
    <source>
        <dbReference type="ARBA" id="ARBA00022692"/>
    </source>
</evidence>
<evidence type="ECO:0000256" key="3">
    <source>
        <dbReference type="ARBA" id="ARBA00022989"/>
    </source>
</evidence>
<dbReference type="PANTHER" id="PTHR47547:SF1">
    <property type="entry name" value="ASPARTATE-PROTON SYMPORTER"/>
    <property type="match status" value="1"/>
</dbReference>
<dbReference type="STRING" id="1121877.FEAC_08780"/>
<organism evidence="6 7">
    <name type="scientific">Ferrimicrobium acidiphilum DSM 19497</name>
    <dbReference type="NCBI Taxonomy" id="1121877"/>
    <lineage>
        <taxon>Bacteria</taxon>
        <taxon>Bacillati</taxon>
        <taxon>Actinomycetota</taxon>
        <taxon>Acidimicrobiia</taxon>
        <taxon>Acidimicrobiales</taxon>
        <taxon>Acidimicrobiaceae</taxon>
        <taxon>Ferrimicrobium</taxon>
    </lineage>
</organism>
<gene>
    <name evidence="6" type="primary">yveA2</name>
    <name evidence="6" type="ORF">FEAC_08780</name>
</gene>
<feature type="transmembrane region" description="Helical" evidence="5">
    <location>
        <begin position="247"/>
        <end position="269"/>
    </location>
</feature>
<keyword evidence="7" id="KW-1185">Reference proteome</keyword>
<dbReference type="RefSeq" id="WP_236684600.1">
    <property type="nucleotide sequence ID" value="NZ_JQKF01000004.1"/>
</dbReference>
<dbReference type="GO" id="GO:0022857">
    <property type="term" value="F:transmembrane transporter activity"/>
    <property type="evidence" value="ECO:0007669"/>
    <property type="project" value="InterPro"/>
</dbReference>
<dbReference type="PANTHER" id="PTHR47547">
    <property type="match status" value="1"/>
</dbReference>
<protein>
    <submittedName>
        <fullName evidence="6">Aspartate-proton symporter</fullName>
    </submittedName>
</protein>
<evidence type="ECO:0000313" key="7">
    <source>
        <dbReference type="Proteomes" id="UP000032336"/>
    </source>
</evidence>
<dbReference type="InterPro" id="IPR002293">
    <property type="entry name" value="AA/rel_permease1"/>
</dbReference>
<dbReference type="AlphaFoldDB" id="A0A0D8FWT5"/>
<dbReference type="PIRSF" id="PIRSF006060">
    <property type="entry name" value="AA_transporter"/>
    <property type="match status" value="1"/>
</dbReference>
<evidence type="ECO:0000256" key="5">
    <source>
        <dbReference type="SAM" id="Phobius"/>
    </source>
</evidence>
<feature type="transmembrane region" description="Helical" evidence="5">
    <location>
        <begin position="139"/>
        <end position="159"/>
    </location>
</feature>
<evidence type="ECO:0000256" key="1">
    <source>
        <dbReference type="ARBA" id="ARBA00004141"/>
    </source>
</evidence>
<keyword evidence="3 5" id="KW-1133">Transmembrane helix</keyword>
<keyword evidence="4 5" id="KW-0472">Membrane</keyword>
<dbReference type="GO" id="GO:0016020">
    <property type="term" value="C:membrane"/>
    <property type="evidence" value="ECO:0007669"/>
    <property type="project" value="UniProtKB-SubCell"/>
</dbReference>
<feature type="transmembrane region" description="Helical" evidence="5">
    <location>
        <begin position="407"/>
        <end position="428"/>
    </location>
</feature>
<comment type="caution">
    <text evidence="6">The sequence shown here is derived from an EMBL/GenBank/DDBJ whole genome shotgun (WGS) entry which is preliminary data.</text>
</comment>
<keyword evidence="2 5" id="KW-0812">Transmembrane</keyword>
<comment type="subcellular location">
    <subcellularLocation>
        <location evidence="1">Membrane</location>
        <topology evidence="1">Multi-pass membrane protein</topology>
    </subcellularLocation>
</comment>
<accession>A0A0D8FWT5</accession>
<dbReference type="Proteomes" id="UP000032336">
    <property type="component" value="Unassembled WGS sequence"/>
</dbReference>
<evidence type="ECO:0000313" key="6">
    <source>
        <dbReference type="EMBL" id="KJE77444.1"/>
    </source>
</evidence>
<feature type="transmembrane region" description="Helical" evidence="5">
    <location>
        <begin position="208"/>
        <end position="226"/>
    </location>
</feature>
<evidence type="ECO:0000256" key="4">
    <source>
        <dbReference type="ARBA" id="ARBA00023136"/>
    </source>
</evidence>
<name>A0A0D8FWT5_9ACTN</name>
<dbReference type="Gene3D" id="1.20.1740.10">
    <property type="entry name" value="Amino acid/polyamine transporter I"/>
    <property type="match status" value="1"/>
</dbReference>
<feature type="transmembrane region" description="Helical" evidence="5">
    <location>
        <begin position="171"/>
        <end position="188"/>
    </location>
</feature>
<feature type="transmembrane region" description="Helical" evidence="5">
    <location>
        <begin position="373"/>
        <end position="395"/>
    </location>
</feature>
<sequence length="548" mass="58912">MQTGRQKSGQLRREMSYLDLSFAGLGAIIGSGWLFAVLYAAQTAGPAAIISWVIGGVACLFIALVYAELSGFLPEAGGATRYPQYSHGPLVGFIVSWAAFIAYASVPAIEAEAVVQYASHYIKGFGSTVNGSFSGKQPLAFIVEAILLIIFFLINVYGVKLYAKVNSFVTFLKFLTPTLTILVVLFVAKDWSNYSAPATHGFAPYGTAGVLVAVSTAGIVFSFLGFRQAVEMAAEAKHPQRDAPRAIITALVAGMIVYVLLQVVFIAAIPKSELTHGWAGLSLSSPFAQVASALGLGWLATILYADAVLSPSGTGLVYFASTPRVILGSARNGYLGRSWRRISDKTGIPMFAMVATIIASLIFLLPFPTWQSLVGVISAATVFTYIMGPVSLAVFRRHHASANRPYRLGGANIIGPIAFVMGSLIIYFSGWETVWKLTVGYAIGIIIYLIVSAARSDLARINAQAWRQGVWLVVFIAVSLLETYFGSKRFGGQYNHLTGLIHYPWDLVVVIVLAIVFYYWGVASGSASKDTEDAIERAGQLEQPNSSE</sequence>
<reference evidence="6 7" key="1">
    <citation type="submission" date="2015-01" db="EMBL/GenBank/DDBJ databases">
        <title>Draft genome of the acidophilic iron oxidizer Ferrimicrobium acidiphilum strain T23.</title>
        <authorList>
            <person name="Poehlein A."/>
            <person name="Eisen S."/>
            <person name="Schloemann M."/>
            <person name="Johnson B.D."/>
            <person name="Daniel R."/>
            <person name="Muehling M."/>
        </authorList>
    </citation>
    <scope>NUCLEOTIDE SEQUENCE [LARGE SCALE GENOMIC DNA]</scope>
    <source>
        <strain evidence="6 7">T23</strain>
    </source>
</reference>